<accession>A0ACB9CT31</accession>
<reference evidence="2" key="1">
    <citation type="journal article" date="2022" name="Mol. Ecol. Resour.">
        <title>The genomes of chicory, endive, great burdock and yacon provide insights into Asteraceae palaeo-polyploidization history and plant inulin production.</title>
        <authorList>
            <person name="Fan W."/>
            <person name="Wang S."/>
            <person name="Wang H."/>
            <person name="Wang A."/>
            <person name="Jiang F."/>
            <person name="Liu H."/>
            <person name="Zhao H."/>
            <person name="Xu D."/>
            <person name="Zhang Y."/>
        </authorList>
    </citation>
    <scope>NUCLEOTIDE SEQUENCE [LARGE SCALE GENOMIC DNA]</scope>
    <source>
        <strain evidence="2">cv. Punajuju</strain>
    </source>
</reference>
<evidence type="ECO:0000313" key="1">
    <source>
        <dbReference type="EMBL" id="KAI3737454.1"/>
    </source>
</evidence>
<proteinExistence type="predicted"/>
<reference evidence="1 2" key="2">
    <citation type="journal article" date="2022" name="Mol. Ecol. Resour.">
        <title>The genomes of chicory, endive, great burdock and yacon provide insights into Asteraceae paleo-polyploidization history and plant inulin production.</title>
        <authorList>
            <person name="Fan W."/>
            <person name="Wang S."/>
            <person name="Wang H."/>
            <person name="Wang A."/>
            <person name="Jiang F."/>
            <person name="Liu H."/>
            <person name="Zhao H."/>
            <person name="Xu D."/>
            <person name="Zhang Y."/>
        </authorList>
    </citation>
    <scope>NUCLEOTIDE SEQUENCE [LARGE SCALE GENOMIC DNA]</scope>
    <source>
        <strain evidence="2">cv. Punajuju</strain>
        <tissue evidence="1">Leaves</tissue>
    </source>
</reference>
<keyword evidence="2" id="KW-1185">Reference proteome</keyword>
<dbReference type="EMBL" id="CM042013">
    <property type="protein sequence ID" value="KAI3737454.1"/>
    <property type="molecule type" value="Genomic_DNA"/>
</dbReference>
<sequence length="91" mass="10299">MDEDEGDLVRRCRVELKVVTVAEKTKKADGDGWKLRWSLLSQMTTISVDNSRTIGFHLNIPRGGVWKEIQNNKDLEVKKEEVGLATTVEGE</sequence>
<organism evidence="1 2">
    <name type="scientific">Cichorium intybus</name>
    <name type="common">Chicory</name>
    <dbReference type="NCBI Taxonomy" id="13427"/>
    <lineage>
        <taxon>Eukaryota</taxon>
        <taxon>Viridiplantae</taxon>
        <taxon>Streptophyta</taxon>
        <taxon>Embryophyta</taxon>
        <taxon>Tracheophyta</taxon>
        <taxon>Spermatophyta</taxon>
        <taxon>Magnoliopsida</taxon>
        <taxon>eudicotyledons</taxon>
        <taxon>Gunneridae</taxon>
        <taxon>Pentapetalae</taxon>
        <taxon>asterids</taxon>
        <taxon>campanulids</taxon>
        <taxon>Asterales</taxon>
        <taxon>Asteraceae</taxon>
        <taxon>Cichorioideae</taxon>
        <taxon>Cichorieae</taxon>
        <taxon>Cichoriinae</taxon>
        <taxon>Cichorium</taxon>
    </lineage>
</organism>
<gene>
    <name evidence="1" type="ORF">L2E82_27457</name>
</gene>
<name>A0ACB9CT31_CICIN</name>
<evidence type="ECO:0000313" key="2">
    <source>
        <dbReference type="Proteomes" id="UP001055811"/>
    </source>
</evidence>
<dbReference type="Proteomes" id="UP001055811">
    <property type="component" value="Linkage Group LG05"/>
</dbReference>
<comment type="caution">
    <text evidence="1">The sequence shown here is derived from an EMBL/GenBank/DDBJ whole genome shotgun (WGS) entry which is preliminary data.</text>
</comment>
<protein>
    <submittedName>
        <fullName evidence="1">Uncharacterized protein</fullName>
    </submittedName>
</protein>